<name>W1NYP0_AMBTC</name>
<dbReference type="EMBL" id="KI394815">
    <property type="protein sequence ID" value="ERN00758.1"/>
    <property type="molecule type" value="Genomic_DNA"/>
</dbReference>
<evidence type="ECO:0000313" key="3">
    <source>
        <dbReference type="EMBL" id="ERN00758.1"/>
    </source>
</evidence>
<dbReference type="PANTHER" id="PTHR34554">
    <property type="entry name" value="RGS1-HXK1-INTERACTING PROTEIN 1"/>
    <property type="match status" value="1"/>
</dbReference>
<dbReference type="InterPro" id="IPR053284">
    <property type="entry name" value="RGS1-HXK1_interactor"/>
</dbReference>
<dbReference type="KEGG" id="atr:18428830"/>
<accession>W1NYP0</accession>
<keyword evidence="1" id="KW-0175">Coiled coil</keyword>
<dbReference type="OrthoDB" id="1907298at2759"/>
<dbReference type="HOGENOM" id="CLU_060640_0_1_1"/>
<keyword evidence="4" id="KW-1185">Reference proteome</keyword>
<organism evidence="3 4">
    <name type="scientific">Amborella trichopoda</name>
    <dbReference type="NCBI Taxonomy" id="13333"/>
    <lineage>
        <taxon>Eukaryota</taxon>
        <taxon>Viridiplantae</taxon>
        <taxon>Streptophyta</taxon>
        <taxon>Embryophyta</taxon>
        <taxon>Tracheophyta</taxon>
        <taxon>Spermatophyta</taxon>
        <taxon>Magnoliopsida</taxon>
        <taxon>Amborellales</taxon>
        <taxon>Amborellaceae</taxon>
        <taxon>Amborella</taxon>
    </lineage>
</organism>
<feature type="region of interest" description="Disordered" evidence="2">
    <location>
        <begin position="1"/>
        <end position="31"/>
    </location>
</feature>
<dbReference type="OMA" id="KEYSTHE"/>
<feature type="compositionally biased region" description="Basic and acidic residues" evidence="2">
    <location>
        <begin position="11"/>
        <end position="21"/>
    </location>
</feature>
<dbReference type="Gramene" id="ERN00758">
    <property type="protein sequence ID" value="ERN00758"/>
    <property type="gene ID" value="AMTR_s00106p00135890"/>
</dbReference>
<reference evidence="4" key="1">
    <citation type="journal article" date="2013" name="Science">
        <title>The Amborella genome and the evolution of flowering plants.</title>
        <authorList>
            <consortium name="Amborella Genome Project"/>
        </authorList>
    </citation>
    <scope>NUCLEOTIDE SEQUENCE [LARGE SCALE GENOMIC DNA]</scope>
</reference>
<dbReference type="AlphaFoldDB" id="W1NYP0"/>
<feature type="coiled-coil region" evidence="1">
    <location>
        <begin position="143"/>
        <end position="191"/>
    </location>
</feature>
<proteinExistence type="predicted"/>
<gene>
    <name evidence="3" type="ORF">AMTR_s00106p00135890</name>
</gene>
<dbReference type="PANTHER" id="PTHR34554:SF1">
    <property type="entry name" value="ALANINE-TRNA LIGASE"/>
    <property type="match status" value="1"/>
</dbReference>
<evidence type="ECO:0000256" key="2">
    <source>
        <dbReference type="SAM" id="MobiDB-lite"/>
    </source>
</evidence>
<dbReference type="Proteomes" id="UP000017836">
    <property type="component" value="Unassembled WGS sequence"/>
</dbReference>
<sequence>MAEVGADAEEEKPNFIREENQHSFQSHQKPEEEIPWIEYAVQEAESIKKTLMEATDSALEATRSRLFDIHATSSAHFYQAKEALLDVKTKYSEYEDSMFGKVKEGLLIAASHPSLACGVAVGSGVLIMKRPRRYLFNSVQRLFVSEESMLASAEAKVKELRQSIELVKNESKKLEERARLAEEEMRRGQTKLRHAGHQIQTAIHSAYKIEKQARGLKDILGELPRREASRFRSQVSKMASEAKRERDALGKEVTKITNYGIPI</sequence>
<protein>
    <submittedName>
        <fullName evidence="3">Uncharacterized protein</fullName>
    </submittedName>
</protein>
<evidence type="ECO:0000313" key="4">
    <source>
        <dbReference type="Proteomes" id="UP000017836"/>
    </source>
</evidence>
<feature type="compositionally biased region" description="Acidic residues" evidence="2">
    <location>
        <begin position="1"/>
        <end position="10"/>
    </location>
</feature>
<dbReference type="eggNOG" id="ENOG502QQYH">
    <property type="taxonomic scope" value="Eukaryota"/>
</dbReference>
<evidence type="ECO:0000256" key="1">
    <source>
        <dbReference type="SAM" id="Coils"/>
    </source>
</evidence>